<gene>
    <name evidence="2" type="ORF">PROFUN_07179</name>
</gene>
<dbReference type="AlphaFoldDB" id="A0A2P6NMH7"/>
<feature type="compositionally biased region" description="Low complexity" evidence="1">
    <location>
        <begin position="29"/>
        <end position="42"/>
    </location>
</feature>
<feature type="region of interest" description="Disordered" evidence="1">
    <location>
        <begin position="1"/>
        <end position="50"/>
    </location>
</feature>
<evidence type="ECO:0000313" key="3">
    <source>
        <dbReference type="Proteomes" id="UP000241769"/>
    </source>
</evidence>
<evidence type="ECO:0000313" key="2">
    <source>
        <dbReference type="EMBL" id="PRP85108.1"/>
    </source>
</evidence>
<keyword evidence="3" id="KW-1185">Reference proteome</keyword>
<dbReference type="InParanoid" id="A0A2P6NMH7"/>
<feature type="compositionally biased region" description="Polar residues" evidence="1">
    <location>
        <begin position="15"/>
        <end position="28"/>
    </location>
</feature>
<protein>
    <submittedName>
        <fullName evidence="2">Uncharacterized protein</fullName>
    </submittedName>
</protein>
<dbReference type="Proteomes" id="UP000241769">
    <property type="component" value="Unassembled WGS sequence"/>
</dbReference>
<reference evidence="2 3" key="1">
    <citation type="journal article" date="2018" name="Genome Biol. Evol.">
        <title>Multiple Roots of Fruiting Body Formation in Amoebozoa.</title>
        <authorList>
            <person name="Hillmann F."/>
            <person name="Forbes G."/>
            <person name="Novohradska S."/>
            <person name="Ferling I."/>
            <person name="Riege K."/>
            <person name="Groth M."/>
            <person name="Westermann M."/>
            <person name="Marz M."/>
            <person name="Spaller T."/>
            <person name="Winckler T."/>
            <person name="Schaap P."/>
            <person name="Glockner G."/>
        </authorList>
    </citation>
    <scope>NUCLEOTIDE SEQUENCE [LARGE SCALE GENOMIC DNA]</scope>
    <source>
        <strain evidence="2 3">Jena</strain>
    </source>
</reference>
<dbReference type="EMBL" id="MDYQ01000050">
    <property type="protein sequence ID" value="PRP85108.1"/>
    <property type="molecule type" value="Genomic_DNA"/>
</dbReference>
<name>A0A2P6NMH7_9EUKA</name>
<feature type="compositionally biased region" description="Basic and acidic residues" evidence="1">
    <location>
        <begin position="1"/>
        <end position="14"/>
    </location>
</feature>
<organism evidence="2 3">
    <name type="scientific">Planoprotostelium fungivorum</name>
    <dbReference type="NCBI Taxonomy" id="1890364"/>
    <lineage>
        <taxon>Eukaryota</taxon>
        <taxon>Amoebozoa</taxon>
        <taxon>Evosea</taxon>
        <taxon>Variosea</taxon>
        <taxon>Cavosteliida</taxon>
        <taxon>Cavosteliaceae</taxon>
        <taxon>Planoprotostelium</taxon>
    </lineage>
</organism>
<comment type="caution">
    <text evidence="2">The sequence shown here is derived from an EMBL/GenBank/DDBJ whole genome shotgun (WGS) entry which is preliminary data.</text>
</comment>
<evidence type="ECO:0000256" key="1">
    <source>
        <dbReference type="SAM" id="MobiDB-lite"/>
    </source>
</evidence>
<proteinExistence type="predicted"/>
<sequence length="221" mass="23166">MSQAATREKSRVDCSENSTINGGLSSQVAQPHQQIHANQQQPTHAPPLNDNMQKIKSVLHRDNHAHANNAPHAEAGGRDMAHVGTTGVPDQMMPANLNGTVLPAGQTTTSTTTTSSNGILDDTLTLPQYMQSKHHKVSKKALAAKPIPATSAVSQSTVFPNDFPGALQRDPATGGLALDHVQPVTTSTVTTSAAYSEGAKIVQNVDQRMSTQLAPGAATTL</sequence>
<accession>A0A2P6NMH7</accession>